<protein>
    <submittedName>
        <fullName evidence="3">Uncharacterized protein</fullName>
    </submittedName>
</protein>
<comment type="caution">
    <text evidence="3">The sequence shown here is derived from an EMBL/GenBank/DDBJ whole genome shotgun (WGS) entry which is preliminary data.</text>
</comment>
<proteinExistence type="predicted"/>
<dbReference type="Proteomes" id="UP000184286">
    <property type="component" value="Unassembled WGS sequence"/>
</dbReference>
<dbReference type="Pfam" id="PF19870">
    <property type="entry name" value="DUF6343"/>
    <property type="match status" value="1"/>
</dbReference>
<keyword evidence="2" id="KW-1133">Transmembrane helix</keyword>
<accession>A0A1V6MS79</accession>
<dbReference type="STRING" id="114686.BM536_017425"/>
<keyword evidence="2" id="KW-0472">Membrane</keyword>
<evidence type="ECO:0000313" key="4">
    <source>
        <dbReference type="Proteomes" id="UP000184286"/>
    </source>
</evidence>
<feature type="transmembrane region" description="Helical" evidence="2">
    <location>
        <begin position="75"/>
        <end position="98"/>
    </location>
</feature>
<dbReference type="AlphaFoldDB" id="A0A1V6MS79"/>
<organism evidence="3 4">
    <name type="scientific">Streptomyces phaeoluteigriseus</name>
    <dbReference type="NCBI Taxonomy" id="114686"/>
    <lineage>
        <taxon>Bacteria</taxon>
        <taxon>Bacillati</taxon>
        <taxon>Actinomycetota</taxon>
        <taxon>Actinomycetes</taxon>
        <taxon>Kitasatosporales</taxon>
        <taxon>Streptomycetaceae</taxon>
        <taxon>Streptomyces</taxon>
        <taxon>Streptomyces aurantiacus group</taxon>
    </lineage>
</organism>
<feature type="region of interest" description="Disordered" evidence="1">
    <location>
        <begin position="1"/>
        <end position="32"/>
    </location>
</feature>
<name>A0A1V6MS79_9ACTN</name>
<reference evidence="4" key="1">
    <citation type="submission" date="2016-11" db="EMBL/GenBank/DDBJ databases">
        <authorList>
            <person name="Schniete J.K."/>
            <person name="Salih T."/>
            <person name="Algora Gallardo L."/>
            <person name="Martinez Fernandez S."/>
            <person name="Herron P.R."/>
        </authorList>
    </citation>
    <scope>NUCLEOTIDE SEQUENCE [LARGE SCALE GENOMIC DNA]</scope>
    <source>
        <strain evidence="4">DSM 41896</strain>
    </source>
</reference>
<feature type="transmembrane region" description="Helical" evidence="2">
    <location>
        <begin position="41"/>
        <end position="63"/>
    </location>
</feature>
<dbReference type="InterPro" id="IPR045924">
    <property type="entry name" value="DUF6343"/>
</dbReference>
<feature type="compositionally biased region" description="Basic residues" evidence="1">
    <location>
        <begin position="15"/>
        <end position="24"/>
    </location>
</feature>
<evidence type="ECO:0000256" key="1">
    <source>
        <dbReference type="SAM" id="MobiDB-lite"/>
    </source>
</evidence>
<reference evidence="3 4" key="2">
    <citation type="submission" date="2017-02" db="EMBL/GenBank/DDBJ databases">
        <title>Draft genome sequence of Streptomyces phaeoluteigriseus type strain DSM41896.</title>
        <authorList>
            <person name="Salih T.S."/>
            <person name="Algora Gallardo L."/>
            <person name="Melo Santos T."/>
            <person name="Filgueira Martinez S."/>
            <person name="Herron P.R."/>
        </authorList>
    </citation>
    <scope>NUCLEOTIDE SEQUENCE [LARGE SCALE GENOMIC DNA]</scope>
    <source>
        <strain evidence="3 4">DSM 41896</strain>
    </source>
</reference>
<gene>
    <name evidence="3" type="ORF">BM536_017425</name>
</gene>
<dbReference type="EMBL" id="MPOH02000014">
    <property type="protein sequence ID" value="OQD55117.1"/>
    <property type="molecule type" value="Genomic_DNA"/>
</dbReference>
<keyword evidence="2" id="KW-0812">Transmembrane</keyword>
<sequence length="108" mass="11441">MGASNPGRHGEQRARRARSGRRFPRTGTEPATARSPLGLRLILSGVFVPVFVVSAVLFAVWAVDSGPGDSPGRGPLIVLAVVCGVLACLAAADLLVVVRRLRRERGSW</sequence>
<evidence type="ECO:0000313" key="3">
    <source>
        <dbReference type="EMBL" id="OQD55117.1"/>
    </source>
</evidence>
<dbReference type="RefSeq" id="WP_211362902.1">
    <property type="nucleotide sequence ID" value="NZ_MPOH02000014.1"/>
</dbReference>
<evidence type="ECO:0000256" key="2">
    <source>
        <dbReference type="SAM" id="Phobius"/>
    </source>
</evidence>